<dbReference type="Gene3D" id="3.40.50.1970">
    <property type="match status" value="1"/>
</dbReference>
<dbReference type="NCBIfam" id="NF033503">
    <property type="entry name" value="LarB"/>
    <property type="match status" value="1"/>
</dbReference>
<comment type="caution">
    <text evidence="3">The sequence shown here is derived from an EMBL/GenBank/DDBJ whole genome shotgun (WGS) entry which is preliminary data.</text>
</comment>
<accession>A0A101HRD8</accession>
<dbReference type="PANTHER" id="PTHR43064">
    <property type="entry name" value="PHOSPHORIBOSYLAMINOIMIDAZOLE CARBOXYLASE-RELATED"/>
    <property type="match status" value="1"/>
</dbReference>
<dbReference type="SMART" id="SM01001">
    <property type="entry name" value="AIRC"/>
    <property type="match status" value="1"/>
</dbReference>
<name>A0A101HRD8_9FIRM</name>
<organism evidence="3 4">
    <name type="scientific">Pelotomaculum thermopropionicum</name>
    <dbReference type="NCBI Taxonomy" id="110500"/>
    <lineage>
        <taxon>Bacteria</taxon>
        <taxon>Bacillati</taxon>
        <taxon>Bacillota</taxon>
        <taxon>Clostridia</taxon>
        <taxon>Eubacteriales</taxon>
        <taxon>Desulfotomaculaceae</taxon>
        <taxon>Pelotomaculum</taxon>
    </lineage>
</organism>
<feature type="domain" description="PurE" evidence="2">
    <location>
        <begin position="119"/>
        <end position="251"/>
    </location>
</feature>
<evidence type="ECO:0000259" key="2">
    <source>
        <dbReference type="SMART" id="SM01001"/>
    </source>
</evidence>
<dbReference type="Pfam" id="PF00731">
    <property type="entry name" value="AIRC"/>
    <property type="match status" value="1"/>
</dbReference>
<dbReference type="GO" id="GO:0016787">
    <property type="term" value="F:hydrolase activity"/>
    <property type="evidence" value="ECO:0007669"/>
    <property type="project" value="InterPro"/>
</dbReference>
<evidence type="ECO:0000313" key="4">
    <source>
        <dbReference type="Proteomes" id="UP000054705"/>
    </source>
</evidence>
<evidence type="ECO:0000256" key="1">
    <source>
        <dbReference type="SAM" id="MobiDB-lite"/>
    </source>
</evidence>
<dbReference type="SUPFAM" id="SSF52255">
    <property type="entry name" value="N5-CAIR mutase (phosphoribosylaminoimidazole carboxylase, PurE)"/>
    <property type="match status" value="1"/>
</dbReference>
<dbReference type="InterPro" id="IPR039476">
    <property type="entry name" value="P2CMN_synthase_LarB"/>
</dbReference>
<dbReference type="EMBL" id="LGGS01000152">
    <property type="protein sequence ID" value="KUK81434.1"/>
    <property type="molecule type" value="Genomic_DNA"/>
</dbReference>
<evidence type="ECO:0000313" key="3">
    <source>
        <dbReference type="EMBL" id="KUK81434.1"/>
    </source>
</evidence>
<gene>
    <name evidence="3" type="ORF">XD97_0649</name>
</gene>
<protein>
    <submittedName>
        <fullName evidence="3">NCAIR mutase (PurE)-related protein</fullName>
    </submittedName>
</protein>
<feature type="region of interest" description="Disordered" evidence="1">
    <location>
        <begin position="260"/>
        <end position="279"/>
    </location>
</feature>
<proteinExistence type="predicted"/>
<dbReference type="InterPro" id="IPR000031">
    <property type="entry name" value="PurE_dom"/>
</dbReference>
<dbReference type="Proteomes" id="UP000054705">
    <property type="component" value="Unassembled WGS sequence"/>
</dbReference>
<dbReference type="GO" id="GO:0006189">
    <property type="term" value="P:'de novo' IMP biosynthetic process"/>
    <property type="evidence" value="ECO:0007669"/>
    <property type="project" value="InterPro"/>
</dbReference>
<dbReference type="AlphaFoldDB" id="A0A101HRD8"/>
<dbReference type="PANTHER" id="PTHR43064:SF1">
    <property type="entry name" value="SLL1489 PROTEIN"/>
    <property type="match status" value="1"/>
</dbReference>
<sequence length="279" mass="29835">MVRDELRQLLEDVKNSKLDVGEALNRLKNLPYEDLGFAVVDHHRALRKGFPEVVFCQGKTVDQVAQIFKKLCGGHRSILATRAGREVFDAVREIYADAVYYELARSIVVYRGEKQIKKGKVLVLSAGTADIPVADEAAVTAEVMGNEVRKAYDVGVAGIHRLLDKLDLIRWAQVIIVVAGMEGALASVVGGLADQPIIAVPTSVGYGASFNGLAALLCMLNSCATGVSVVNIDNGFGAAAMANAITRMIEQKVGAALMEVEESNSPSGTGPRDIKRANV</sequence>
<reference evidence="4" key="1">
    <citation type="journal article" date="2015" name="MBio">
        <title>Genome-Resolved Metagenomic Analysis Reveals Roles for Candidate Phyla and Other Microbial Community Members in Biogeochemical Transformations in Oil Reservoirs.</title>
        <authorList>
            <person name="Hu P."/>
            <person name="Tom L."/>
            <person name="Singh A."/>
            <person name="Thomas B.C."/>
            <person name="Baker B.J."/>
            <person name="Piceno Y.M."/>
            <person name="Andersen G.L."/>
            <person name="Banfield J.F."/>
        </authorList>
    </citation>
    <scope>NUCLEOTIDE SEQUENCE [LARGE SCALE GENOMIC DNA]</scope>
</reference>
<dbReference type="PATRIC" id="fig|110500.4.peg.104"/>